<evidence type="ECO:0000256" key="2">
    <source>
        <dbReference type="ARBA" id="ARBA00022475"/>
    </source>
</evidence>
<keyword evidence="6" id="KW-0813">Transport</keyword>
<evidence type="ECO:0000256" key="7">
    <source>
        <dbReference type="SAM" id="Phobius"/>
    </source>
</evidence>
<comment type="similarity">
    <text evidence="6">Belongs to the exbB/tolQ family.</text>
</comment>
<feature type="domain" description="MotA/TolQ/ExbB proton channel" evidence="8">
    <location>
        <begin position="107"/>
        <end position="179"/>
    </location>
</feature>
<comment type="subcellular location">
    <subcellularLocation>
        <location evidence="1">Cell membrane</location>
        <topology evidence="1">Multi-pass membrane protein</topology>
    </subcellularLocation>
    <subcellularLocation>
        <location evidence="6">Membrane</location>
        <topology evidence="6">Multi-pass membrane protein</topology>
    </subcellularLocation>
</comment>
<gene>
    <name evidence="9" type="ordered locus">CKL_0516</name>
</gene>
<evidence type="ECO:0000256" key="4">
    <source>
        <dbReference type="ARBA" id="ARBA00022989"/>
    </source>
</evidence>
<dbReference type="GO" id="GO:0015031">
    <property type="term" value="P:protein transport"/>
    <property type="evidence" value="ECO:0007669"/>
    <property type="project" value="UniProtKB-KW"/>
</dbReference>
<dbReference type="InterPro" id="IPR002898">
    <property type="entry name" value="MotA_ExbB_proton_chnl"/>
</dbReference>
<keyword evidence="2" id="KW-1003">Cell membrane</keyword>
<sequence length="422" mass="49231">MIGLTNFIKGIFSSDVSTAIFFIEVIMFSVDIFLYRIVYGGLKNMDEGISKKSFFGIEDIVEGYKDIVSRSDYINTRSYIEAYFSNYKYLSHNRLFNKLDIPVINIISVIHMTISVFILMGVLGTFTGLTISLNSLRTGEFTVDNISPILSGMGVAFYASIVGIAFSLILTFITRVFDAEQLLMNIMVKLQNYMDNNLRKNNFREFFEKTEAAIEKLSASNDKTINEFGKTSREIMNKSLDTMEKAYEFVKKFSDFPKEFEKSMEYMTNFNKKLKESVEGFDLIFKGFSKLTSTLNKSMDNLDKKFDILDDCIMDINKGQKKVEKSYVDIYEKLDKLTYDFYASLDNLESHQKNFLEEMKNLYEDIKVKYYEFKTYVVAYNEQKSEIFAQIYKDMKEYQSNHDTILNNIADKVEYFSEEYKK</sequence>
<proteinExistence type="inferred from homology"/>
<feature type="transmembrane region" description="Helical" evidence="7">
    <location>
        <begin position="103"/>
        <end position="129"/>
    </location>
</feature>
<feature type="transmembrane region" description="Helical" evidence="7">
    <location>
        <begin position="149"/>
        <end position="177"/>
    </location>
</feature>
<dbReference type="HOGENOM" id="CLU_650039_0_0_9"/>
<dbReference type="RefSeq" id="WP_011989085.1">
    <property type="nucleotide sequence ID" value="NC_009706.1"/>
</dbReference>
<dbReference type="AlphaFoldDB" id="A5N5I9"/>
<dbReference type="STRING" id="431943.CKL_0516"/>
<evidence type="ECO:0000256" key="5">
    <source>
        <dbReference type="ARBA" id="ARBA00023136"/>
    </source>
</evidence>
<name>A5N5I9_CLOK5</name>
<dbReference type="EMBL" id="CP000673">
    <property type="protein sequence ID" value="EDK32570.1"/>
    <property type="molecule type" value="Genomic_DNA"/>
</dbReference>
<evidence type="ECO:0000313" key="10">
    <source>
        <dbReference type="Proteomes" id="UP000002411"/>
    </source>
</evidence>
<dbReference type="Proteomes" id="UP000002411">
    <property type="component" value="Chromosome"/>
</dbReference>
<dbReference type="KEGG" id="ckl:CKL_0516"/>
<keyword evidence="5 7" id="KW-0472">Membrane</keyword>
<keyword evidence="10" id="KW-1185">Reference proteome</keyword>
<dbReference type="eggNOG" id="COG1196">
    <property type="taxonomic scope" value="Bacteria"/>
</dbReference>
<reference evidence="9 10" key="1">
    <citation type="journal article" date="2008" name="Proc. Natl. Acad. Sci. U.S.A.">
        <title>The genome of Clostridium kluyveri, a strict anaerobe with unique metabolic features.</title>
        <authorList>
            <person name="Seedorf H."/>
            <person name="Fricke W.F."/>
            <person name="Veith B."/>
            <person name="Brueggemann H."/>
            <person name="Liesegang H."/>
            <person name="Strittmatter A."/>
            <person name="Miethke M."/>
            <person name="Buckel W."/>
            <person name="Hinderberger J."/>
            <person name="Li F."/>
            <person name="Hagemeier C."/>
            <person name="Thauer R.K."/>
            <person name="Gottschalk G."/>
        </authorList>
    </citation>
    <scope>NUCLEOTIDE SEQUENCE [LARGE SCALE GENOMIC DNA]</scope>
    <source>
        <strain evidence="10">ATCC 8527 / DSM 555 / NCIMB 10680</strain>
    </source>
</reference>
<evidence type="ECO:0000256" key="3">
    <source>
        <dbReference type="ARBA" id="ARBA00022692"/>
    </source>
</evidence>
<keyword evidence="6" id="KW-0653">Protein transport</keyword>
<evidence type="ECO:0000259" key="8">
    <source>
        <dbReference type="Pfam" id="PF01618"/>
    </source>
</evidence>
<protein>
    <recommendedName>
        <fullName evidence="8">MotA/TolQ/ExbB proton channel domain-containing protein</fullName>
    </recommendedName>
</protein>
<evidence type="ECO:0000313" key="9">
    <source>
        <dbReference type="EMBL" id="EDK32570.1"/>
    </source>
</evidence>
<keyword evidence="4 7" id="KW-1133">Transmembrane helix</keyword>
<accession>A5N5I9</accession>
<keyword evidence="3 7" id="KW-0812">Transmembrane</keyword>
<organism evidence="9 10">
    <name type="scientific">Clostridium kluyveri (strain ATCC 8527 / DSM 555 / NBRC 12016 / NCIMB 10680 / K1)</name>
    <dbReference type="NCBI Taxonomy" id="431943"/>
    <lineage>
        <taxon>Bacteria</taxon>
        <taxon>Bacillati</taxon>
        <taxon>Bacillota</taxon>
        <taxon>Clostridia</taxon>
        <taxon>Eubacteriales</taxon>
        <taxon>Clostridiaceae</taxon>
        <taxon>Clostridium</taxon>
    </lineage>
</organism>
<feature type="transmembrane region" description="Helical" evidence="7">
    <location>
        <begin position="20"/>
        <end position="42"/>
    </location>
</feature>
<dbReference type="GO" id="GO:0005886">
    <property type="term" value="C:plasma membrane"/>
    <property type="evidence" value="ECO:0007669"/>
    <property type="project" value="UniProtKB-SubCell"/>
</dbReference>
<evidence type="ECO:0000256" key="6">
    <source>
        <dbReference type="RuleBase" id="RU004057"/>
    </source>
</evidence>
<evidence type="ECO:0000256" key="1">
    <source>
        <dbReference type="ARBA" id="ARBA00004651"/>
    </source>
</evidence>
<dbReference type="Pfam" id="PF01618">
    <property type="entry name" value="MotA_ExbB"/>
    <property type="match status" value="1"/>
</dbReference>